<dbReference type="AlphaFoldDB" id="A0A1X7V5W4"/>
<reference evidence="1" key="1">
    <citation type="submission" date="2017-05" db="UniProtKB">
        <authorList>
            <consortium name="EnsemblMetazoa"/>
        </authorList>
    </citation>
    <scope>IDENTIFICATION</scope>
</reference>
<protein>
    <submittedName>
        <fullName evidence="1">Uncharacterized protein</fullName>
    </submittedName>
</protein>
<accession>A0A1X7V5W4</accession>
<dbReference type="EnsemblMetazoa" id="Aqu2.1.35371_001">
    <property type="protein sequence ID" value="Aqu2.1.35371_001"/>
    <property type="gene ID" value="Aqu2.1.35371"/>
</dbReference>
<sequence length="55" mass="6408">VPRSHAYQNAQGRKWHSHNHRFGDIRPVCITYYQKYTNCTIVAETLLCISKSLTT</sequence>
<dbReference type="InParanoid" id="A0A1X7V5W4"/>
<organism evidence="1">
    <name type="scientific">Amphimedon queenslandica</name>
    <name type="common">Sponge</name>
    <dbReference type="NCBI Taxonomy" id="400682"/>
    <lineage>
        <taxon>Eukaryota</taxon>
        <taxon>Metazoa</taxon>
        <taxon>Porifera</taxon>
        <taxon>Demospongiae</taxon>
        <taxon>Heteroscleromorpha</taxon>
        <taxon>Haplosclerida</taxon>
        <taxon>Niphatidae</taxon>
        <taxon>Amphimedon</taxon>
    </lineage>
</organism>
<name>A0A1X7V5W4_AMPQE</name>
<evidence type="ECO:0000313" key="1">
    <source>
        <dbReference type="EnsemblMetazoa" id="Aqu2.1.35371_001"/>
    </source>
</evidence>
<proteinExistence type="predicted"/>